<name>A0A423PEE4_9GAMM</name>
<reference evidence="1 2" key="1">
    <citation type="submission" date="2013-10" db="EMBL/GenBank/DDBJ databases">
        <title>Salinisphaera halophila YIM 95161 Genome Sequencing.</title>
        <authorList>
            <person name="Lai Q."/>
            <person name="Li C."/>
            <person name="Shao Z."/>
        </authorList>
    </citation>
    <scope>NUCLEOTIDE SEQUENCE [LARGE SCALE GENOMIC DNA]</scope>
    <source>
        <strain evidence="1 2">YIM 95161</strain>
    </source>
</reference>
<dbReference type="AlphaFoldDB" id="A0A423PEE4"/>
<evidence type="ECO:0000313" key="2">
    <source>
        <dbReference type="Proteomes" id="UP000285123"/>
    </source>
</evidence>
<organism evidence="1 2">
    <name type="scientific">Salinisphaera orenii YIM 95161</name>
    <dbReference type="NCBI Taxonomy" id="1051139"/>
    <lineage>
        <taxon>Bacteria</taxon>
        <taxon>Pseudomonadati</taxon>
        <taxon>Pseudomonadota</taxon>
        <taxon>Gammaproteobacteria</taxon>
        <taxon>Salinisphaerales</taxon>
        <taxon>Salinisphaeraceae</taxon>
        <taxon>Salinisphaera</taxon>
    </lineage>
</organism>
<comment type="caution">
    <text evidence="1">The sequence shown here is derived from an EMBL/GenBank/DDBJ whole genome shotgun (WGS) entry which is preliminary data.</text>
</comment>
<protein>
    <submittedName>
        <fullName evidence="1">Uncharacterized protein</fullName>
    </submittedName>
</protein>
<proteinExistence type="predicted"/>
<gene>
    <name evidence="1" type="ORF">SAHL_16105</name>
</gene>
<dbReference type="Proteomes" id="UP000285123">
    <property type="component" value="Unassembled WGS sequence"/>
</dbReference>
<dbReference type="EMBL" id="AYKF01000132">
    <property type="protein sequence ID" value="ROO23945.1"/>
    <property type="molecule type" value="Genomic_DNA"/>
</dbReference>
<evidence type="ECO:0000313" key="1">
    <source>
        <dbReference type="EMBL" id="ROO23945.1"/>
    </source>
</evidence>
<accession>A0A423PEE4</accession>
<sequence>MRMTASWYRIALDANALTRGERERVKQAFENAHRAAGSPEDVSLWSEPQSDGGVHLFLSPLAVMNEPGLVHRFNAIHCARPRQPLQLLAGRHRMSACAAGSSSRPASTRTVRGSGLPATYRCRSVRRFNVARACQPHDLAPFVRRWIGAWSAGATSAPKPGSHRR</sequence>